<evidence type="ECO:0000256" key="2">
    <source>
        <dbReference type="ARBA" id="ARBA00006622"/>
    </source>
</evidence>
<dbReference type="GO" id="GO:0070483">
    <property type="term" value="P:detection of hypoxia"/>
    <property type="evidence" value="ECO:0007669"/>
    <property type="project" value="UniProtKB-ARBA"/>
</dbReference>
<dbReference type="InterPro" id="IPR011051">
    <property type="entry name" value="RmlC_Cupin_sf"/>
</dbReference>
<dbReference type="AlphaFoldDB" id="J3LR89"/>
<dbReference type="OrthoDB" id="271433at2759"/>
<dbReference type="InterPro" id="IPR012864">
    <property type="entry name" value="PCO/ADO"/>
</dbReference>
<keyword evidence="10" id="KW-1185">Reference proteome</keyword>
<evidence type="ECO:0000313" key="9">
    <source>
        <dbReference type="EnsemblPlants" id="OB03G35650.1"/>
    </source>
</evidence>
<dbReference type="GO" id="GO:0017172">
    <property type="term" value="F:cysteine dioxygenase activity"/>
    <property type="evidence" value="ECO:0007669"/>
    <property type="project" value="UniProtKB-EC"/>
</dbReference>
<keyword evidence="4" id="KW-0479">Metal-binding</keyword>
<dbReference type="OMA" id="EPCAFLD"/>
<feature type="region of interest" description="Disordered" evidence="8">
    <location>
        <begin position="15"/>
        <end position="93"/>
    </location>
</feature>
<reference evidence="9" key="1">
    <citation type="journal article" date="2013" name="Nat. Commun.">
        <title>Whole-genome sequencing of Oryza brachyantha reveals mechanisms underlying Oryza genome evolution.</title>
        <authorList>
            <person name="Chen J."/>
            <person name="Huang Q."/>
            <person name="Gao D."/>
            <person name="Wang J."/>
            <person name="Lang Y."/>
            <person name="Liu T."/>
            <person name="Li B."/>
            <person name="Bai Z."/>
            <person name="Luis Goicoechea J."/>
            <person name="Liang C."/>
            <person name="Chen C."/>
            <person name="Zhang W."/>
            <person name="Sun S."/>
            <person name="Liao Y."/>
            <person name="Zhang X."/>
            <person name="Yang L."/>
            <person name="Song C."/>
            <person name="Wang M."/>
            <person name="Shi J."/>
            <person name="Liu G."/>
            <person name="Liu J."/>
            <person name="Zhou H."/>
            <person name="Zhou W."/>
            <person name="Yu Q."/>
            <person name="An N."/>
            <person name="Chen Y."/>
            <person name="Cai Q."/>
            <person name="Wang B."/>
            <person name="Liu B."/>
            <person name="Min J."/>
            <person name="Huang Y."/>
            <person name="Wu H."/>
            <person name="Li Z."/>
            <person name="Zhang Y."/>
            <person name="Yin Y."/>
            <person name="Song W."/>
            <person name="Jiang J."/>
            <person name="Jackson S.A."/>
            <person name="Wing R.A."/>
            <person name="Wang J."/>
            <person name="Chen M."/>
        </authorList>
    </citation>
    <scope>NUCLEOTIDE SEQUENCE [LARGE SCALE GENOMIC DNA]</scope>
    <source>
        <strain evidence="9">cv. IRGC 101232</strain>
    </source>
</reference>
<evidence type="ECO:0000313" key="10">
    <source>
        <dbReference type="Proteomes" id="UP000006038"/>
    </source>
</evidence>
<evidence type="ECO:0000256" key="7">
    <source>
        <dbReference type="ARBA" id="ARBA00024284"/>
    </source>
</evidence>
<protein>
    <recommendedName>
        <fullName evidence="3">cysteine dioxygenase</fullName>
        <ecNumber evidence="3">1.13.11.20</ecNumber>
    </recommendedName>
</protein>
<evidence type="ECO:0000256" key="6">
    <source>
        <dbReference type="ARBA" id="ARBA00023004"/>
    </source>
</evidence>
<evidence type="ECO:0000256" key="5">
    <source>
        <dbReference type="ARBA" id="ARBA00023002"/>
    </source>
</evidence>
<reference evidence="9" key="2">
    <citation type="submission" date="2013-04" db="UniProtKB">
        <authorList>
            <consortium name="EnsemblPlants"/>
        </authorList>
    </citation>
    <scope>IDENTIFICATION</scope>
</reference>
<comment type="catalytic activity">
    <reaction evidence="7">
        <text>L-cysteine + O2 = 3-sulfino-L-alanine + H(+)</text>
        <dbReference type="Rhea" id="RHEA:20441"/>
        <dbReference type="ChEBI" id="CHEBI:15378"/>
        <dbReference type="ChEBI" id="CHEBI:15379"/>
        <dbReference type="ChEBI" id="CHEBI:35235"/>
        <dbReference type="ChEBI" id="CHEBI:61085"/>
        <dbReference type="EC" id="1.13.11.20"/>
    </reaction>
    <physiologicalReaction direction="left-to-right" evidence="7">
        <dbReference type="Rhea" id="RHEA:20442"/>
    </physiologicalReaction>
</comment>
<dbReference type="Proteomes" id="UP000006038">
    <property type="component" value="Chromosome 3"/>
</dbReference>
<keyword evidence="6" id="KW-0408">Iron</keyword>
<comment type="cofactor">
    <cofactor evidence="1">
        <name>Fe(2+)</name>
        <dbReference type="ChEBI" id="CHEBI:29033"/>
    </cofactor>
</comment>
<evidence type="ECO:0000256" key="8">
    <source>
        <dbReference type="SAM" id="MobiDB-lite"/>
    </source>
</evidence>
<sequence length="357" mass="38190">MAGSAPFPVAALDAAFRKEEAEGQGTAPGKESSAAAAAPKTLTESGSPSTTPTRAEQQVAAGKKRKRGPTDEGSPSREEGAGDDDDEPPVPPVVSVPQAVQRQVAVPPRRQSALQLLVNECRVLLDGSESAPPPTTVSRILALFNGIGPDDIRLDTEFDASEVTRAAARSPTPVIGGKYMYECEKFTVAIFYLPPGTVMPLHDHPGMTVFSKLLAGSAHVQSFDWVSPAVHGNGANRPVRSSTTRLAKRVLDHDVAAGCGTWVLYPSSGGNLHRFIAGGDEPCAFLDVLTPPYSLGPRRQCTFYRDYPFDLHPNHHAFGRNLSDEEKSQFSWLRPMGAGMLPDLNIIPLTYSGPEIL</sequence>
<dbReference type="EC" id="1.13.11.20" evidence="3"/>
<dbReference type="InterPro" id="IPR014710">
    <property type="entry name" value="RmlC-like_jellyroll"/>
</dbReference>
<dbReference type="SUPFAM" id="SSF51182">
    <property type="entry name" value="RmlC-like cupins"/>
    <property type="match status" value="1"/>
</dbReference>
<evidence type="ECO:0000256" key="3">
    <source>
        <dbReference type="ARBA" id="ARBA00013133"/>
    </source>
</evidence>
<name>J3LR89_ORYBR</name>
<organism evidence="9">
    <name type="scientific">Oryza brachyantha</name>
    <name type="common">malo sina</name>
    <dbReference type="NCBI Taxonomy" id="4533"/>
    <lineage>
        <taxon>Eukaryota</taxon>
        <taxon>Viridiplantae</taxon>
        <taxon>Streptophyta</taxon>
        <taxon>Embryophyta</taxon>
        <taxon>Tracheophyta</taxon>
        <taxon>Spermatophyta</taxon>
        <taxon>Magnoliopsida</taxon>
        <taxon>Liliopsida</taxon>
        <taxon>Poales</taxon>
        <taxon>Poaceae</taxon>
        <taxon>BOP clade</taxon>
        <taxon>Oryzoideae</taxon>
        <taxon>Oryzeae</taxon>
        <taxon>Oryzinae</taxon>
        <taxon>Oryza</taxon>
    </lineage>
</organism>
<dbReference type="Pfam" id="PF07847">
    <property type="entry name" value="PCO_ADO"/>
    <property type="match status" value="1"/>
</dbReference>
<dbReference type="KEGG" id="obr:102705423"/>
<dbReference type="CDD" id="cd20289">
    <property type="entry name" value="cupin_ADO"/>
    <property type="match status" value="1"/>
</dbReference>
<proteinExistence type="inferred from homology"/>
<dbReference type="PANTHER" id="PTHR22966:SF66">
    <property type="entry name" value="CYSTEINE DIOXYGENASE"/>
    <property type="match status" value="1"/>
</dbReference>
<evidence type="ECO:0000256" key="1">
    <source>
        <dbReference type="ARBA" id="ARBA00001954"/>
    </source>
</evidence>
<accession>J3LR89</accession>
<dbReference type="PANTHER" id="PTHR22966">
    <property type="entry name" value="2-AMINOETHANETHIOL DIOXYGENASE"/>
    <property type="match status" value="1"/>
</dbReference>
<evidence type="ECO:0000256" key="4">
    <source>
        <dbReference type="ARBA" id="ARBA00022723"/>
    </source>
</evidence>
<dbReference type="Gramene" id="OB03G35650.1">
    <property type="protein sequence ID" value="OB03G35650.1"/>
    <property type="gene ID" value="OB03G35650"/>
</dbReference>
<dbReference type="EnsemblPlants" id="OB03G35650.1">
    <property type="protein sequence ID" value="OB03G35650.1"/>
    <property type="gene ID" value="OB03G35650"/>
</dbReference>
<dbReference type="eggNOG" id="KOG4281">
    <property type="taxonomic scope" value="Eukaryota"/>
</dbReference>
<gene>
    <name evidence="9" type="primary">LOC102705423</name>
</gene>
<dbReference type="GO" id="GO:0046872">
    <property type="term" value="F:metal ion binding"/>
    <property type="evidence" value="ECO:0007669"/>
    <property type="project" value="UniProtKB-KW"/>
</dbReference>
<feature type="compositionally biased region" description="Polar residues" evidence="8">
    <location>
        <begin position="42"/>
        <end position="56"/>
    </location>
</feature>
<dbReference type="GeneID" id="102705423"/>
<comment type="similarity">
    <text evidence="2">Belongs to the cysteine dioxygenase family.</text>
</comment>
<dbReference type="HOGENOM" id="CLU_061320_0_0_1"/>
<keyword evidence="5" id="KW-0560">Oxidoreductase</keyword>
<feature type="compositionally biased region" description="Basic and acidic residues" evidence="8">
    <location>
        <begin position="68"/>
        <end position="80"/>
    </location>
</feature>
<dbReference type="Gene3D" id="2.60.120.10">
    <property type="entry name" value="Jelly Rolls"/>
    <property type="match status" value="1"/>
</dbReference>